<organism evidence="2 3">
    <name type="scientific">Psychrobacillus soli</name>
    <dbReference type="NCBI Taxonomy" id="1543965"/>
    <lineage>
        <taxon>Bacteria</taxon>
        <taxon>Bacillati</taxon>
        <taxon>Bacillota</taxon>
        <taxon>Bacilli</taxon>
        <taxon>Bacillales</taxon>
        <taxon>Bacillaceae</taxon>
        <taxon>Psychrobacillus</taxon>
    </lineage>
</organism>
<proteinExistence type="predicted"/>
<name>A0A544T5W3_9BACI</name>
<dbReference type="OrthoDB" id="2448833at2"/>
<keyword evidence="3" id="KW-1185">Reference proteome</keyword>
<dbReference type="RefSeq" id="WP_142607822.1">
    <property type="nucleotide sequence ID" value="NZ_VDGG01000026.1"/>
</dbReference>
<evidence type="ECO:0000313" key="2">
    <source>
        <dbReference type="EMBL" id="TQR12788.1"/>
    </source>
</evidence>
<gene>
    <name evidence="2" type="ORF">FG383_12990</name>
</gene>
<sequence>MSIYKEILGDQFEKLQPMLQKRYALPKGKPFEATGMMKKISGGPKWLLPFFLLGTRWKFLFPEQGENIPFKIVNTTRTGPSGEQQVHWERIFQFPKKKRYFNALMSLDADKSVVKDYLGEPSLFYSELIFIVSEGGHIRIESGKQRFVLGSIEIPLPAIFQGVVQVEEYYIEERDVFSIHVFITNPLIGTLFEYEGEFRADVF</sequence>
<reference evidence="2 3" key="1">
    <citation type="submission" date="2019-05" db="EMBL/GenBank/DDBJ databases">
        <title>Psychrobacillus vulpis sp. nov., a new species isolated from feces of a red fox that inhabits in The Tablas de Daimiel Natural Park, Albacete, Spain.</title>
        <authorList>
            <person name="Rodriguez M."/>
            <person name="Reina J.C."/>
            <person name="Bejar V."/>
            <person name="Llamas I."/>
        </authorList>
    </citation>
    <scope>NUCLEOTIDE SEQUENCE [LARGE SCALE GENOMIC DNA]</scope>
    <source>
        <strain evidence="2 3">NHI-2</strain>
    </source>
</reference>
<protein>
    <submittedName>
        <fullName evidence="2">DUF4166 domain-containing protein</fullName>
    </submittedName>
</protein>
<dbReference type="Pfam" id="PF13761">
    <property type="entry name" value="DUF4166"/>
    <property type="match status" value="1"/>
</dbReference>
<evidence type="ECO:0000259" key="1">
    <source>
        <dbReference type="Pfam" id="PF13761"/>
    </source>
</evidence>
<dbReference type="AlphaFoldDB" id="A0A544T5W3"/>
<comment type="caution">
    <text evidence="2">The sequence shown here is derived from an EMBL/GenBank/DDBJ whole genome shotgun (WGS) entry which is preliminary data.</text>
</comment>
<accession>A0A544T5W3</accession>
<feature type="domain" description="DUF4166" evidence="1">
    <location>
        <begin position="15"/>
        <end position="198"/>
    </location>
</feature>
<dbReference type="EMBL" id="VDGG01000026">
    <property type="protein sequence ID" value="TQR12788.1"/>
    <property type="molecule type" value="Genomic_DNA"/>
</dbReference>
<dbReference type="Proteomes" id="UP000318937">
    <property type="component" value="Unassembled WGS sequence"/>
</dbReference>
<dbReference type="InterPro" id="IPR025311">
    <property type="entry name" value="DUF4166"/>
</dbReference>
<evidence type="ECO:0000313" key="3">
    <source>
        <dbReference type="Proteomes" id="UP000318937"/>
    </source>
</evidence>